<protein>
    <submittedName>
        <fullName evidence="6">Transcriptional regulator</fullName>
    </submittedName>
</protein>
<dbReference type="AlphaFoldDB" id="Q2W5Q3"/>
<dbReference type="GO" id="GO:0006950">
    <property type="term" value="P:response to stress"/>
    <property type="evidence" value="ECO:0007669"/>
    <property type="project" value="TreeGrafter"/>
</dbReference>
<dbReference type="Pfam" id="PF01047">
    <property type="entry name" value="MarR"/>
    <property type="match status" value="1"/>
</dbReference>
<keyword evidence="1" id="KW-0805">Transcription regulation</keyword>
<evidence type="ECO:0000256" key="1">
    <source>
        <dbReference type="ARBA" id="ARBA00023015"/>
    </source>
</evidence>
<accession>Q2W5Q3</accession>
<dbReference type="Proteomes" id="UP000007058">
    <property type="component" value="Chromosome"/>
</dbReference>
<dbReference type="InterPro" id="IPR000835">
    <property type="entry name" value="HTH_MarR-typ"/>
</dbReference>
<organism evidence="6 7">
    <name type="scientific">Paramagnetospirillum magneticum (strain ATCC 700264 / AMB-1)</name>
    <name type="common">Magnetospirillum magneticum</name>
    <dbReference type="NCBI Taxonomy" id="342108"/>
    <lineage>
        <taxon>Bacteria</taxon>
        <taxon>Pseudomonadati</taxon>
        <taxon>Pseudomonadota</taxon>
        <taxon>Alphaproteobacteria</taxon>
        <taxon>Rhodospirillales</taxon>
        <taxon>Magnetospirillaceae</taxon>
        <taxon>Paramagnetospirillum</taxon>
    </lineage>
</organism>
<dbReference type="GO" id="GO:0003700">
    <property type="term" value="F:DNA-binding transcription factor activity"/>
    <property type="evidence" value="ECO:0007669"/>
    <property type="project" value="InterPro"/>
</dbReference>
<keyword evidence="3" id="KW-0804">Transcription</keyword>
<dbReference type="GO" id="GO:0003677">
    <property type="term" value="F:DNA binding"/>
    <property type="evidence" value="ECO:0007669"/>
    <property type="project" value="UniProtKB-KW"/>
</dbReference>
<dbReference type="OrthoDB" id="8228089at2"/>
<dbReference type="InterPro" id="IPR036388">
    <property type="entry name" value="WH-like_DNA-bd_sf"/>
</dbReference>
<keyword evidence="2" id="KW-0238">DNA-binding</keyword>
<dbReference type="InterPro" id="IPR036390">
    <property type="entry name" value="WH_DNA-bd_sf"/>
</dbReference>
<dbReference type="PROSITE" id="PS01117">
    <property type="entry name" value="HTH_MARR_1"/>
    <property type="match status" value="1"/>
</dbReference>
<evidence type="ECO:0000313" key="7">
    <source>
        <dbReference type="Proteomes" id="UP000007058"/>
    </source>
</evidence>
<dbReference type="PANTHER" id="PTHR33164">
    <property type="entry name" value="TRANSCRIPTIONAL REGULATOR, MARR FAMILY"/>
    <property type="match status" value="1"/>
</dbReference>
<dbReference type="Gene3D" id="1.10.10.10">
    <property type="entry name" value="Winged helix-like DNA-binding domain superfamily/Winged helix DNA-binding domain"/>
    <property type="match status" value="1"/>
</dbReference>
<evidence type="ECO:0000313" key="6">
    <source>
        <dbReference type="EMBL" id="BAE50822.1"/>
    </source>
</evidence>
<keyword evidence="7" id="KW-1185">Reference proteome</keyword>
<feature type="region of interest" description="Disordered" evidence="4">
    <location>
        <begin position="1"/>
        <end position="21"/>
    </location>
</feature>
<name>Q2W5Q3_PARM1</name>
<dbReference type="EMBL" id="AP007255">
    <property type="protein sequence ID" value="BAE50822.1"/>
    <property type="molecule type" value="Genomic_DNA"/>
</dbReference>
<dbReference type="RefSeq" id="WP_011384421.1">
    <property type="nucleotide sequence ID" value="NC_007626.1"/>
</dbReference>
<dbReference type="PRINTS" id="PR00598">
    <property type="entry name" value="HTHMARR"/>
</dbReference>
<evidence type="ECO:0000259" key="5">
    <source>
        <dbReference type="PROSITE" id="PS50995"/>
    </source>
</evidence>
<dbReference type="InterPro" id="IPR023187">
    <property type="entry name" value="Tscrpt_reg_MarR-type_CS"/>
</dbReference>
<dbReference type="SMART" id="SM00347">
    <property type="entry name" value="HTH_MARR"/>
    <property type="match status" value="1"/>
</dbReference>
<evidence type="ECO:0000256" key="3">
    <source>
        <dbReference type="ARBA" id="ARBA00023163"/>
    </source>
</evidence>
<sequence>MPGRQVKAAEPDESAGTSFGPMTDELGFHLRRAQVAAFKHFAQTVTASEGITPGLYGMLQVIANNSGLTQSALAEVMEVDRSSIVKVVNALEDKGLIRRDAAPNDRRSYHLRMTAEGTLAMARIEAAVARQDREFSAGLSDDARRLLISLLKRLY</sequence>
<reference evidence="6 7" key="1">
    <citation type="journal article" date="2005" name="DNA Res.">
        <title>Complete genome sequence of the facultative anaerobic magnetotactic bacterium Magnetospirillum sp. strain AMB-1.</title>
        <authorList>
            <person name="Matsunaga T."/>
            <person name="Okamura Y."/>
            <person name="Fukuda Y."/>
            <person name="Wahyudi A.T."/>
            <person name="Murase Y."/>
            <person name="Takeyama H."/>
        </authorList>
    </citation>
    <scope>NUCLEOTIDE SEQUENCE [LARGE SCALE GENOMIC DNA]</scope>
    <source>
        <strain evidence="7">ATCC 700264 / AMB-1</strain>
    </source>
</reference>
<gene>
    <name evidence="6" type="ordered locus">amb2018</name>
</gene>
<proteinExistence type="predicted"/>
<dbReference type="PANTHER" id="PTHR33164:SF43">
    <property type="entry name" value="HTH-TYPE TRANSCRIPTIONAL REPRESSOR YETL"/>
    <property type="match status" value="1"/>
</dbReference>
<evidence type="ECO:0000256" key="2">
    <source>
        <dbReference type="ARBA" id="ARBA00023125"/>
    </source>
</evidence>
<dbReference type="PROSITE" id="PS50995">
    <property type="entry name" value="HTH_MARR_2"/>
    <property type="match status" value="1"/>
</dbReference>
<dbReference type="InterPro" id="IPR039422">
    <property type="entry name" value="MarR/SlyA-like"/>
</dbReference>
<dbReference type="STRING" id="342108.amb2018"/>
<dbReference type="KEGG" id="mag:amb2018"/>
<evidence type="ECO:0000256" key="4">
    <source>
        <dbReference type="SAM" id="MobiDB-lite"/>
    </source>
</evidence>
<feature type="domain" description="HTH marR-type" evidence="5">
    <location>
        <begin position="23"/>
        <end position="155"/>
    </location>
</feature>
<dbReference type="HOGENOM" id="CLU_083287_4_1_5"/>
<dbReference type="SUPFAM" id="SSF46785">
    <property type="entry name" value="Winged helix' DNA-binding domain"/>
    <property type="match status" value="1"/>
</dbReference>